<dbReference type="RefSeq" id="WP_105220229.1">
    <property type="nucleotide sequence ID" value="NZ_CAWNSU010000058.1"/>
</dbReference>
<sequence>MQTIYRLKASELDHYFLEGLKATFQDKEIEIIVYEVNETDYLLKSDANKIRLLKAIENVNNRTNLVEVSLDNLE</sequence>
<organism evidence="1 2">
    <name type="scientific">Gloeocapsopsis dulcis AAB1 = 1H9</name>
    <dbReference type="NCBI Taxonomy" id="1433147"/>
    <lineage>
        <taxon>Bacteria</taxon>
        <taxon>Bacillati</taxon>
        <taxon>Cyanobacteriota</taxon>
        <taxon>Cyanophyceae</taxon>
        <taxon>Oscillatoriophycideae</taxon>
        <taxon>Chroococcales</taxon>
        <taxon>Chroococcaceae</taxon>
        <taxon>Gloeocapsopsis</taxon>
        <taxon>Gloeocapsopsis dulcis</taxon>
    </lineage>
</organism>
<evidence type="ECO:0000313" key="2">
    <source>
        <dbReference type="Proteomes" id="UP000441797"/>
    </source>
</evidence>
<dbReference type="Proteomes" id="UP000441797">
    <property type="component" value="Unassembled WGS sequence"/>
</dbReference>
<evidence type="ECO:0000313" key="1">
    <source>
        <dbReference type="EMBL" id="MUL37790.1"/>
    </source>
</evidence>
<reference evidence="1 2" key="1">
    <citation type="journal article" date="2019" name="Front. Microbiol.">
        <title>Genomic Features for Desiccation Tolerance and Sugar Biosynthesis in the Extremophile Gloeocapsopsis sp. UTEX B3054.</title>
        <authorList>
            <person name="Urrejola C."/>
            <person name="Alcorta J."/>
            <person name="Salas L."/>
            <person name="Vasquez M."/>
            <person name="Polz M.F."/>
            <person name="Vicuna R."/>
            <person name="Diez B."/>
        </authorList>
    </citation>
    <scope>NUCLEOTIDE SEQUENCE [LARGE SCALE GENOMIC DNA]</scope>
    <source>
        <strain evidence="1 2">1H9</strain>
    </source>
</reference>
<dbReference type="AlphaFoldDB" id="A0A6N8FXD8"/>
<proteinExistence type="predicted"/>
<dbReference type="OrthoDB" id="466634at2"/>
<protein>
    <submittedName>
        <fullName evidence="1">Uncharacterized protein</fullName>
    </submittedName>
</protein>
<name>A0A6N8FXD8_9CHRO</name>
<comment type="caution">
    <text evidence="1">The sequence shown here is derived from an EMBL/GenBank/DDBJ whole genome shotgun (WGS) entry which is preliminary data.</text>
</comment>
<gene>
    <name evidence="1" type="ORF">BWI75_16005</name>
</gene>
<keyword evidence="2" id="KW-1185">Reference proteome</keyword>
<accession>A0A6N8FXD8</accession>
<dbReference type="EMBL" id="NAPY01000026">
    <property type="protein sequence ID" value="MUL37790.1"/>
    <property type="molecule type" value="Genomic_DNA"/>
</dbReference>
<dbReference type="Gene3D" id="1.10.1220.170">
    <property type="match status" value="1"/>
</dbReference>